<evidence type="ECO:0000256" key="4">
    <source>
        <dbReference type="ARBA" id="ARBA00022723"/>
    </source>
</evidence>
<keyword evidence="9" id="KW-1185">Reference proteome</keyword>
<evidence type="ECO:0000256" key="2">
    <source>
        <dbReference type="ARBA" id="ARBA00010617"/>
    </source>
</evidence>
<keyword evidence="4" id="KW-0479">Metal-binding</keyword>
<dbReference type="Proteomes" id="UP000235023">
    <property type="component" value="Unassembled WGS sequence"/>
</dbReference>
<comment type="similarity">
    <text evidence="2">Belongs to the cytochrome P450 family.</text>
</comment>
<dbReference type="PANTHER" id="PTHR24305">
    <property type="entry name" value="CYTOCHROME P450"/>
    <property type="match status" value="1"/>
</dbReference>
<organism evidence="8 9">
    <name type="scientific">Aspergillus taichungensis</name>
    <dbReference type="NCBI Taxonomy" id="482145"/>
    <lineage>
        <taxon>Eukaryota</taxon>
        <taxon>Fungi</taxon>
        <taxon>Dikarya</taxon>
        <taxon>Ascomycota</taxon>
        <taxon>Pezizomycotina</taxon>
        <taxon>Eurotiomycetes</taxon>
        <taxon>Eurotiomycetidae</taxon>
        <taxon>Eurotiales</taxon>
        <taxon>Aspergillaceae</taxon>
        <taxon>Aspergillus</taxon>
        <taxon>Aspergillus subgen. Circumdati</taxon>
    </lineage>
</organism>
<keyword evidence="6" id="KW-0408">Iron</keyword>
<evidence type="ECO:0000313" key="9">
    <source>
        <dbReference type="Proteomes" id="UP000235023"/>
    </source>
</evidence>
<dbReference type="PANTHER" id="PTHR24305:SF157">
    <property type="entry name" value="N-ACETYLTRYPTOPHAN 6-HYDROXYLASE IVOC-RELATED"/>
    <property type="match status" value="1"/>
</dbReference>
<accession>A0A2J5HGN0</accession>
<evidence type="ECO:0000256" key="7">
    <source>
        <dbReference type="ARBA" id="ARBA00023033"/>
    </source>
</evidence>
<evidence type="ECO:0000256" key="3">
    <source>
        <dbReference type="ARBA" id="ARBA00022617"/>
    </source>
</evidence>
<dbReference type="EMBL" id="KZ559627">
    <property type="protein sequence ID" value="PLN76119.1"/>
    <property type="molecule type" value="Genomic_DNA"/>
</dbReference>
<dbReference type="GO" id="GO:0004497">
    <property type="term" value="F:monooxygenase activity"/>
    <property type="evidence" value="ECO:0007669"/>
    <property type="project" value="UniProtKB-KW"/>
</dbReference>
<evidence type="ECO:0000256" key="6">
    <source>
        <dbReference type="ARBA" id="ARBA00023004"/>
    </source>
</evidence>
<sequence length="156" mass="18194">MMSLVQITTCPNFCQFLGLVLLLALLYGVSIATYRLYLSPIAQFPGPLLARLTFFYQFYYDWFYSGQYYLEVEKMHMKYGPVVRMTPTELHIRDPLFHNQLYVSGAVRKSDSYPRFTLGTGVEDITFPVTAHDRHRAVRSRLNPFFSRASMTRLEP</sequence>
<evidence type="ECO:0000256" key="5">
    <source>
        <dbReference type="ARBA" id="ARBA00023002"/>
    </source>
</evidence>
<keyword evidence="5" id="KW-0560">Oxidoreductase</keyword>
<dbReference type="OrthoDB" id="3945418at2759"/>
<keyword evidence="3" id="KW-0349">Heme</keyword>
<evidence type="ECO:0000256" key="1">
    <source>
        <dbReference type="ARBA" id="ARBA00001971"/>
    </source>
</evidence>
<proteinExistence type="inferred from homology"/>
<evidence type="ECO:0008006" key="10">
    <source>
        <dbReference type="Google" id="ProtNLM"/>
    </source>
</evidence>
<dbReference type="GO" id="GO:0020037">
    <property type="term" value="F:heme binding"/>
    <property type="evidence" value="ECO:0007669"/>
    <property type="project" value="InterPro"/>
</dbReference>
<dbReference type="InterPro" id="IPR050121">
    <property type="entry name" value="Cytochrome_P450_monoxygenase"/>
</dbReference>
<evidence type="ECO:0000313" key="8">
    <source>
        <dbReference type="EMBL" id="PLN76119.1"/>
    </source>
</evidence>
<protein>
    <recommendedName>
        <fullName evidence="10">Cytochrome P450</fullName>
    </recommendedName>
</protein>
<keyword evidence="7" id="KW-0503">Monooxygenase</keyword>
<dbReference type="SUPFAM" id="SSF48264">
    <property type="entry name" value="Cytochrome P450"/>
    <property type="match status" value="1"/>
</dbReference>
<dbReference type="AlphaFoldDB" id="A0A2J5HGN0"/>
<dbReference type="Gene3D" id="1.10.630.10">
    <property type="entry name" value="Cytochrome P450"/>
    <property type="match status" value="1"/>
</dbReference>
<comment type="cofactor">
    <cofactor evidence="1">
        <name>heme</name>
        <dbReference type="ChEBI" id="CHEBI:30413"/>
    </cofactor>
</comment>
<dbReference type="GO" id="GO:0005506">
    <property type="term" value="F:iron ion binding"/>
    <property type="evidence" value="ECO:0007669"/>
    <property type="project" value="InterPro"/>
</dbReference>
<gene>
    <name evidence="8" type="ORF">BDW42DRAFT_26739</name>
</gene>
<name>A0A2J5HGN0_9EURO</name>
<dbReference type="GO" id="GO:0016705">
    <property type="term" value="F:oxidoreductase activity, acting on paired donors, with incorporation or reduction of molecular oxygen"/>
    <property type="evidence" value="ECO:0007669"/>
    <property type="project" value="InterPro"/>
</dbReference>
<dbReference type="InterPro" id="IPR036396">
    <property type="entry name" value="Cyt_P450_sf"/>
</dbReference>
<reference evidence="9" key="1">
    <citation type="submission" date="2017-12" db="EMBL/GenBank/DDBJ databases">
        <authorList>
            <consortium name="DOE Joint Genome Institute"/>
            <person name="Mondo S.J."/>
            <person name="Kjaerbolling I."/>
            <person name="Vesth T.C."/>
            <person name="Frisvad J.C."/>
            <person name="Nybo J.L."/>
            <person name="Theobald S."/>
            <person name="Kuo A."/>
            <person name="Bowyer P."/>
            <person name="Matsuda Y."/>
            <person name="Lyhne E.K."/>
            <person name="Kogle M.E."/>
            <person name="Clum A."/>
            <person name="Lipzen A."/>
            <person name="Salamov A."/>
            <person name="Ngan C.Y."/>
            <person name="Daum C."/>
            <person name="Chiniquy J."/>
            <person name="Barry K."/>
            <person name="LaButti K."/>
            <person name="Haridas S."/>
            <person name="Simmons B.A."/>
            <person name="Magnuson J.K."/>
            <person name="Mortensen U.H."/>
            <person name="Larsen T.O."/>
            <person name="Grigoriev I.V."/>
            <person name="Baker S.E."/>
            <person name="Andersen M.R."/>
            <person name="Nordberg H.P."/>
            <person name="Cantor M.N."/>
            <person name="Hua S.X."/>
        </authorList>
    </citation>
    <scope>NUCLEOTIDE SEQUENCE [LARGE SCALE GENOMIC DNA]</scope>
    <source>
        <strain evidence="9">IBT 19404</strain>
    </source>
</reference>